<feature type="domain" description="Transposase IS66 central" evidence="1">
    <location>
        <begin position="2"/>
        <end position="50"/>
    </location>
</feature>
<evidence type="ECO:0000259" key="1">
    <source>
        <dbReference type="Pfam" id="PF03050"/>
    </source>
</evidence>
<evidence type="ECO:0000313" key="3">
    <source>
        <dbReference type="Proteomes" id="UP001244552"/>
    </source>
</evidence>
<accession>A0ABU0MH52</accession>
<dbReference type="InterPro" id="IPR004291">
    <property type="entry name" value="Transposase_IS66_central"/>
</dbReference>
<protein>
    <recommendedName>
        <fullName evidence="1">Transposase IS66 central domain-containing protein</fullName>
    </recommendedName>
</protein>
<dbReference type="Proteomes" id="UP001244552">
    <property type="component" value="Unassembled WGS sequence"/>
</dbReference>
<gene>
    <name evidence="2" type="ORF">QO018_001627</name>
</gene>
<name>A0ABU0MH52_9PROT</name>
<evidence type="ECO:0000313" key="2">
    <source>
        <dbReference type="EMBL" id="MDQ0532780.1"/>
    </source>
</evidence>
<reference evidence="2 3" key="1">
    <citation type="submission" date="2023-07" db="EMBL/GenBank/DDBJ databases">
        <title>Genomic Encyclopedia of Type Strains, Phase IV (KMG-IV): sequencing the most valuable type-strain genomes for metagenomic binning, comparative biology and taxonomic classification.</title>
        <authorList>
            <person name="Goeker M."/>
        </authorList>
    </citation>
    <scope>NUCLEOTIDE SEQUENCE [LARGE SCALE GENOMIC DNA]</scope>
    <source>
        <strain evidence="2 3">DSM 19922</strain>
    </source>
</reference>
<dbReference type="Pfam" id="PF03050">
    <property type="entry name" value="DDE_Tnp_IS66"/>
    <property type="match status" value="1"/>
</dbReference>
<proteinExistence type="predicted"/>
<keyword evidence="3" id="KW-1185">Reference proteome</keyword>
<dbReference type="EMBL" id="JAUSVU010000004">
    <property type="protein sequence ID" value="MDQ0532780.1"/>
    <property type="molecule type" value="Genomic_DNA"/>
</dbReference>
<organism evidence="2 3">
    <name type="scientific">Azospirillum picis</name>
    <dbReference type="NCBI Taxonomy" id="488438"/>
    <lineage>
        <taxon>Bacteria</taxon>
        <taxon>Pseudomonadati</taxon>
        <taxon>Pseudomonadota</taxon>
        <taxon>Alphaproteobacteria</taxon>
        <taxon>Rhodospirillales</taxon>
        <taxon>Azospirillaceae</taxon>
        <taxon>Azospirillum</taxon>
    </lineage>
</organism>
<comment type="caution">
    <text evidence="2">The sequence shown here is derived from an EMBL/GenBank/DDBJ whole genome shotgun (WGS) entry which is preliminary data.</text>
</comment>
<sequence>MYVRDDRPFAGQAPPAALFHYSRGSKGEHPERHLAGFTGWLQADAFAGCNR</sequence>